<accession>A0A2P2PN43</accession>
<reference evidence="1" key="1">
    <citation type="submission" date="2018-02" db="EMBL/GenBank/DDBJ databases">
        <title>Rhizophora mucronata_Transcriptome.</title>
        <authorList>
            <person name="Meera S.P."/>
            <person name="Sreeshan A."/>
            <person name="Augustine A."/>
        </authorList>
    </citation>
    <scope>NUCLEOTIDE SEQUENCE</scope>
    <source>
        <tissue evidence="1">Leaf</tissue>
    </source>
</reference>
<dbReference type="EMBL" id="GGEC01075644">
    <property type="protein sequence ID" value="MBX56128.1"/>
    <property type="molecule type" value="Transcribed_RNA"/>
</dbReference>
<proteinExistence type="predicted"/>
<sequence length="35" mass="4146">MPIHSLFNVCSYWVLKTNSIKIQQQILNCHLDMVK</sequence>
<organism evidence="1">
    <name type="scientific">Rhizophora mucronata</name>
    <name type="common">Asiatic mangrove</name>
    <dbReference type="NCBI Taxonomy" id="61149"/>
    <lineage>
        <taxon>Eukaryota</taxon>
        <taxon>Viridiplantae</taxon>
        <taxon>Streptophyta</taxon>
        <taxon>Embryophyta</taxon>
        <taxon>Tracheophyta</taxon>
        <taxon>Spermatophyta</taxon>
        <taxon>Magnoliopsida</taxon>
        <taxon>eudicotyledons</taxon>
        <taxon>Gunneridae</taxon>
        <taxon>Pentapetalae</taxon>
        <taxon>rosids</taxon>
        <taxon>fabids</taxon>
        <taxon>Malpighiales</taxon>
        <taxon>Rhizophoraceae</taxon>
        <taxon>Rhizophora</taxon>
    </lineage>
</organism>
<name>A0A2P2PN43_RHIMU</name>
<dbReference type="AlphaFoldDB" id="A0A2P2PN43"/>
<protein>
    <submittedName>
        <fullName evidence="1">Uncharacterized protein</fullName>
    </submittedName>
</protein>
<evidence type="ECO:0000313" key="1">
    <source>
        <dbReference type="EMBL" id="MBX56128.1"/>
    </source>
</evidence>